<dbReference type="EMBL" id="JANFQO010000002">
    <property type="protein sequence ID" value="MCQ4163582.1"/>
    <property type="molecule type" value="Genomic_DNA"/>
</dbReference>
<comment type="caution">
    <text evidence="3">The sequence shown here is derived from an EMBL/GenBank/DDBJ whole genome shotgun (WGS) entry which is preliminary data.</text>
</comment>
<proteinExistence type="predicted"/>
<evidence type="ECO:0000259" key="2">
    <source>
        <dbReference type="Pfam" id="PF14534"/>
    </source>
</evidence>
<dbReference type="InterPro" id="IPR032710">
    <property type="entry name" value="NTF2-like_dom_sf"/>
</dbReference>
<protein>
    <submittedName>
        <fullName evidence="3">Nuclear transport factor 2 family protein</fullName>
    </submittedName>
</protein>
<organism evidence="3 4">
    <name type="scientific">Tahibacter harae</name>
    <dbReference type="NCBI Taxonomy" id="2963937"/>
    <lineage>
        <taxon>Bacteria</taxon>
        <taxon>Pseudomonadati</taxon>
        <taxon>Pseudomonadota</taxon>
        <taxon>Gammaproteobacteria</taxon>
        <taxon>Lysobacterales</taxon>
        <taxon>Rhodanobacteraceae</taxon>
        <taxon>Tahibacter</taxon>
    </lineage>
</organism>
<dbReference type="Proteomes" id="UP001165498">
    <property type="component" value="Unassembled WGS sequence"/>
</dbReference>
<keyword evidence="1" id="KW-0732">Signal</keyword>
<keyword evidence="4" id="KW-1185">Reference proteome</keyword>
<feature type="chain" id="PRO_5047135955" evidence="1">
    <location>
        <begin position="22"/>
        <end position="144"/>
    </location>
</feature>
<evidence type="ECO:0000256" key="1">
    <source>
        <dbReference type="SAM" id="SignalP"/>
    </source>
</evidence>
<accession>A0ABT1QMC1</accession>
<reference evidence="3" key="1">
    <citation type="submission" date="2022-07" db="EMBL/GenBank/DDBJ databases">
        <title>Tahibacter sp., a new gammaproteobacterium isolated from the silt sample collected at pig farm.</title>
        <authorList>
            <person name="Chen H."/>
        </authorList>
    </citation>
    <scope>NUCLEOTIDE SEQUENCE</scope>
    <source>
        <strain evidence="3">P2K</strain>
    </source>
</reference>
<dbReference type="SUPFAM" id="SSF54427">
    <property type="entry name" value="NTF2-like"/>
    <property type="match status" value="1"/>
</dbReference>
<feature type="signal peptide" evidence="1">
    <location>
        <begin position="1"/>
        <end position="21"/>
    </location>
</feature>
<evidence type="ECO:0000313" key="3">
    <source>
        <dbReference type="EMBL" id="MCQ4163582.1"/>
    </source>
</evidence>
<sequence>MSARRLLFLPVLFAAAVPARADDAAAALRAQAAAWDEAIVRKDRAAVENNLHARFFQIDGEGTRHERAEFVASLLDARLQIDPYTVPDLEVRQYGDTALLSGSTRMTGRYDGKPFTSHYRYIDTYVRENGEWRVVAVQITRIAP</sequence>
<dbReference type="InterPro" id="IPR027843">
    <property type="entry name" value="DUF4440"/>
</dbReference>
<feature type="domain" description="DUF4440" evidence="2">
    <location>
        <begin position="28"/>
        <end position="134"/>
    </location>
</feature>
<gene>
    <name evidence="3" type="ORF">NM961_02545</name>
</gene>
<dbReference type="RefSeq" id="WP_255910932.1">
    <property type="nucleotide sequence ID" value="NZ_JANFQO010000002.1"/>
</dbReference>
<dbReference type="Gene3D" id="3.10.450.50">
    <property type="match status" value="1"/>
</dbReference>
<name>A0ABT1QMC1_9GAMM</name>
<evidence type="ECO:0000313" key="4">
    <source>
        <dbReference type="Proteomes" id="UP001165498"/>
    </source>
</evidence>
<dbReference type="Pfam" id="PF14534">
    <property type="entry name" value="DUF4440"/>
    <property type="match status" value="1"/>
</dbReference>